<name>A0ABR0N077_GOSAR</name>
<reference evidence="1 2" key="1">
    <citation type="submission" date="2023-03" db="EMBL/GenBank/DDBJ databases">
        <title>WGS of Gossypium arboreum.</title>
        <authorList>
            <person name="Yu D."/>
        </authorList>
    </citation>
    <scope>NUCLEOTIDE SEQUENCE [LARGE SCALE GENOMIC DNA]</scope>
    <source>
        <tissue evidence="1">Leaf</tissue>
    </source>
</reference>
<sequence>MVRSGQCLWPGMRQLCLRKGLVYGFMWLLSTPFKTLRGASRSLKVSEFCSVSNMSSSLQIELHTVGLEIMKDAQFGNQIVRIGLCALKLLRSLDLIISV</sequence>
<accession>A0ABR0N077</accession>
<evidence type="ECO:0000313" key="2">
    <source>
        <dbReference type="Proteomes" id="UP001358586"/>
    </source>
</evidence>
<gene>
    <name evidence="1" type="ORF">PVK06_038451</name>
</gene>
<organism evidence="1 2">
    <name type="scientific">Gossypium arboreum</name>
    <name type="common">Tree cotton</name>
    <name type="synonym">Gossypium nanking</name>
    <dbReference type="NCBI Taxonomy" id="29729"/>
    <lineage>
        <taxon>Eukaryota</taxon>
        <taxon>Viridiplantae</taxon>
        <taxon>Streptophyta</taxon>
        <taxon>Embryophyta</taxon>
        <taxon>Tracheophyta</taxon>
        <taxon>Spermatophyta</taxon>
        <taxon>Magnoliopsida</taxon>
        <taxon>eudicotyledons</taxon>
        <taxon>Gunneridae</taxon>
        <taxon>Pentapetalae</taxon>
        <taxon>rosids</taxon>
        <taxon>malvids</taxon>
        <taxon>Malvales</taxon>
        <taxon>Malvaceae</taxon>
        <taxon>Malvoideae</taxon>
        <taxon>Gossypium</taxon>
    </lineage>
</organism>
<comment type="caution">
    <text evidence="1">The sequence shown here is derived from an EMBL/GenBank/DDBJ whole genome shotgun (WGS) entry which is preliminary data.</text>
</comment>
<evidence type="ECO:0000313" key="1">
    <source>
        <dbReference type="EMBL" id="KAK5783934.1"/>
    </source>
</evidence>
<dbReference type="Proteomes" id="UP001358586">
    <property type="component" value="Chromosome 11"/>
</dbReference>
<proteinExistence type="predicted"/>
<dbReference type="EMBL" id="JARKNE010000011">
    <property type="protein sequence ID" value="KAK5783934.1"/>
    <property type="molecule type" value="Genomic_DNA"/>
</dbReference>
<protein>
    <submittedName>
        <fullName evidence="1">Uncharacterized protein</fullName>
    </submittedName>
</protein>
<keyword evidence="2" id="KW-1185">Reference proteome</keyword>